<feature type="chain" id="PRO_5047161820" description="Carboxypeptidase regulatory-like domain-containing protein" evidence="1">
    <location>
        <begin position="27"/>
        <end position="535"/>
    </location>
</feature>
<sequence>MRRTSSLLATAALTASALLVPATAHADVSDAELTVTFDRLAKDRVAKISVSAKSASGVTSVQAHVRYKSSTAEPYATLDLTRTQGTDNDGVWESEIRPDIVARPGVSVVDTVITTADGATTIRRAGLNDCYVTSIEGLTAEPAVVDVEHPDVTMRGRLMVQRSRDQAAEPAQGLKVHATPVEATTGADGSFALPVKGSREIDVFAQGEYCALSERSPVTVRTQATEITASMKPGTTVAPYTDMTVEGKVVRHGSAGLVPAAGVTVVVNLPGELTDRSPGQVQTAADGTFHTSFTAARDVGLSGAVTVEARAGEFLTGSKASLGTLNIRNKATIDDFVLRGEPMAYGDSIVADGTLVIRPDYTNVTNLPMYLEFSRDGKTGWTVWAQQTLARPKSFSFNTTKPVTQDGYWRFRYPGGPRNTPAVSPVKYVDVKYRTKVYDFNASPEPVKKGKSITVKGLLYRFMDKAVTAPNAPVTIYFKPSGSSTWTQMAVVKTASNGWFSKNFTASKDGTWMAAYTGSANYFASDKPTDYVDVQ</sequence>
<dbReference type="Proteomes" id="UP001501020">
    <property type="component" value="Unassembled WGS sequence"/>
</dbReference>
<accession>A0ABN2Y401</accession>
<evidence type="ECO:0000313" key="2">
    <source>
        <dbReference type="EMBL" id="GAA2119925.1"/>
    </source>
</evidence>
<gene>
    <name evidence="2" type="ORF">GCM10009727_04200</name>
</gene>
<proteinExistence type="predicted"/>
<reference evidence="2 3" key="1">
    <citation type="journal article" date="2019" name="Int. J. Syst. Evol. Microbiol.">
        <title>The Global Catalogue of Microorganisms (GCM) 10K type strain sequencing project: providing services to taxonomists for standard genome sequencing and annotation.</title>
        <authorList>
            <consortium name="The Broad Institute Genomics Platform"/>
            <consortium name="The Broad Institute Genome Sequencing Center for Infectious Disease"/>
            <person name="Wu L."/>
            <person name="Ma J."/>
        </authorList>
    </citation>
    <scope>NUCLEOTIDE SEQUENCE [LARGE SCALE GENOMIC DNA]</scope>
    <source>
        <strain evidence="2 3">JCM 13850</strain>
    </source>
</reference>
<evidence type="ECO:0008006" key="4">
    <source>
        <dbReference type="Google" id="ProtNLM"/>
    </source>
</evidence>
<dbReference type="EMBL" id="BAAAMR010000002">
    <property type="protein sequence ID" value="GAA2119925.1"/>
    <property type="molecule type" value="Genomic_DNA"/>
</dbReference>
<organism evidence="2 3">
    <name type="scientific">Actinomadura napierensis</name>
    <dbReference type="NCBI Taxonomy" id="267854"/>
    <lineage>
        <taxon>Bacteria</taxon>
        <taxon>Bacillati</taxon>
        <taxon>Actinomycetota</taxon>
        <taxon>Actinomycetes</taxon>
        <taxon>Streptosporangiales</taxon>
        <taxon>Thermomonosporaceae</taxon>
        <taxon>Actinomadura</taxon>
    </lineage>
</organism>
<evidence type="ECO:0000256" key="1">
    <source>
        <dbReference type="SAM" id="SignalP"/>
    </source>
</evidence>
<evidence type="ECO:0000313" key="3">
    <source>
        <dbReference type="Proteomes" id="UP001501020"/>
    </source>
</evidence>
<keyword evidence="3" id="KW-1185">Reference proteome</keyword>
<keyword evidence="1" id="KW-0732">Signal</keyword>
<comment type="caution">
    <text evidence="2">The sequence shown here is derived from an EMBL/GenBank/DDBJ whole genome shotgun (WGS) entry which is preliminary data.</text>
</comment>
<dbReference type="RefSeq" id="WP_344260733.1">
    <property type="nucleotide sequence ID" value="NZ_BAAAMR010000002.1"/>
</dbReference>
<name>A0ABN2Y401_9ACTN</name>
<protein>
    <recommendedName>
        <fullName evidence="4">Carboxypeptidase regulatory-like domain-containing protein</fullName>
    </recommendedName>
</protein>
<feature type="signal peptide" evidence="1">
    <location>
        <begin position="1"/>
        <end position="26"/>
    </location>
</feature>